<feature type="domain" description="Transketolase-like pyrimidine-binding" evidence="7">
    <location>
        <begin position="596"/>
        <end position="792"/>
    </location>
</feature>
<dbReference type="PIRSF" id="PIRSF000157">
    <property type="entry name" value="Oxoglu_dh_E1"/>
    <property type="match status" value="1"/>
</dbReference>
<dbReference type="EC" id="1.2.4.2" evidence="6"/>
<dbReference type="InterPro" id="IPR042179">
    <property type="entry name" value="KGD_C_sf"/>
</dbReference>
<dbReference type="SMART" id="SM00861">
    <property type="entry name" value="Transket_pyr"/>
    <property type="match status" value="1"/>
</dbReference>
<dbReference type="STRING" id="1246626.BleG1_2108"/>
<dbReference type="FunFam" id="3.40.50.11610:FF:000002">
    <property type="entry name" value="2-oxoglutarate dehydrogenase E1 component"/>
    <property type="match status" value="1"/>
</dbReference>
<dbReference type="AlphaFoldDB" id="A0A060LTY3"/>
<dbReference type="KEGG" id="ble:BleG1_2108"/>
<comment type="cofactor">
    <cofactor evidence="1 6">
        <name>thiamine diphosphate</name>
        <dbReference type="ChEBI" id="CHEBI:58937"/>
    </cofactor>
</comment>
<keyword evidence="4 6" id="KW-0324">Glycolysis</keyword>
<dbReference type="NCBIfam" id="NF006914">
    <property type="entry name" value="PRK09404.1"/>
    <property type="match status" value="1"/>
</dbReference>
<evidence type="ECO:0000256" key="4">
    <source>
        <dbReference type="ARBA" id="ARBA00023152"/>
    </source>
</evidence>
<keyword evidence="3 6" id="KW-0786">Thiamine pyrophosphate</keyword>
<reference evidence="8 9" key="1">
    <citation type="journal article" date="2014" name="Gene">
        <title>A comparative genomic analysis of the alkalitolerant soil bacterium Bacillus lehensis G1.</title>
        <authorList>
            <person name="Noor Y.M."/>
            <person name="Samsulrizal N.H."/>
            <person name="Jema'on N.A."/>
            <person name="Low K.O."/>
            <person name="Ramli A.N."/>
            <person name="Alias N.I."/>
            <person name="Damis S.I."/>
            <person name="Fuzi S.F."/>
            <person name="Isa M.N."/>
            <person name="Murad A.M."/>
            <person name="Raih M.F."/>
            <person name="Bakar F.D."/>
            <person name="Najimudin N."/>
            <person name="Mahadi N.M."/>
            <person name="Illias R.M."/>
        </authorList>
    </citation>
    <scope>NUCLEOTIDE SEQUENCE [LARGE SCALE GENOMIC DNA]</scope>
    <source>
        <strain evidence="8 9">G1</strain>
    </source>
</reference>
<evidence type="ECO:0000256" key="5">
    <source>
        <dbReference type="ARBA" id="ARBA00051911"/>
    </source>
</evidence>
<dbReference type="EMBL" id="CP003923">
    <property type="protein sequence ID" value="AIC94686.1"/>
    <property type="molecule type" value="Genomic_DNA"/>
</dbReference>
<dbReference type="GO" id="GO:0006099">
    <property type="term" value="P:tricarboxylic acid cycle"/>
    <property type="evidence" value="ECO:0007669"/>
    <property type="project" value="TreeGrafter"/>
</dbReference>
<dbReference type="InterPro" id="IPR023784">
    <property type="entry name" value="2oxoglutarate_DH_E1_bac"/>
</dbReference>
<dbReference type="InterPro" id="IPR011603">
    <property type="entry name" value="2oxoglutarate_DH_E1"/>
</dbReference>
<dbReference type="GO" id="GO:0005829">
    <property type="term" value="C:cytosol"/>
    <property type="evidence" value="ECO:0007669"/>
    <property type="project" value="TreeGrafter"/>
</dbReference>
<gene>
    <name evidence="6" type="primary">odhA</name>
    <name evidence="8" type="ORF">BleG1_2108</name>
</gene>
<evidence type="ECO:0000259" key="7">
    <source>
        <dbReference type="SMART" id="SM00861"/>
    </source>
</evidence>
<comment type="subunit">
    <text evidence="6">Homodimer. Part of the 2-oxoglutarate dehydrogenase (OGDH) complex composed of E1 (2-oxoglutarate dehydrogenase), E2 (dihydrolipoamide succinyltransferase) and E3 (dihydrolipoamide dehydrogenase); the complex contains multiple copies of the three enzymatic components (E1, E2 and E3).</text>
</comment>
<dbReference type="SUPFAM" id="SSF52518">
    <property type="entry name" value="Thiamin diphosphate-binding fold (THDP-binding)"/>
    <property type="match status" value="2"/>
</dbReference>
<dbReference type="GO" id="GO:0045252">
    <property type="term" value="C:oxoglutarate dehydrogenase complex"/>
    <property type="evidence" value="ECO:0007669"/>
    <property type="project" value="TreeGrafter"/>
</dbReference>
<dbReference type="FunFam" id="3.40.50.970:FF:000036">
    <property type="entry name" value="2-oxoglutarate dehydrogenase E1 component"/>
    <property type="match status" value="1"/>
</dbReference>
<evidence type="ECO:0000256" key="1">
    <source>
        <dbReference type="ARBA" id="ARBA00001964"/>
    </source>
</evidence>
<protein>
    <recommendedName>
        <fullName evidence="6">2-oxoglutarate dehydrogenase E1 component</fullName>
        <ecNumber evidence="6">1.2.4.2</ecNumber>
    </recommendedName>
    <alternativeName>
        <fullName evidence="6">Alpha-ketoglutarate dehydrogenase</fullName>
    </alternativeName>
</protein>
<evidence type="ECO:0000313" key="8">
    <source>
        <dbReference type="EMBL" id="AIC94686.1"/>
    </source>
</evidence>
<keyword evidence="9" id="KW-1185">Reference proteome</keyword>
<keyword evidence="2 6" id="KW-0560">Oxidoreductase</keyword>
<comment type="similarity">
    <text evidence="6">Belongs to the alpha-ketoglutarate dehydrogenase family.</text>
</comment>
<evidence type="ECO:0000256" key="2">
    <source>
        <dbReference type="ARBA" id="ARBA00023002"/>
    </source>
</evidence>
<dbReference type="Pfam" id="PF00676">
    <property type="entry name" value="E1_dh"/>
    <property type="match status" value="1"/>
</dbReference>
<dbReference type="InterPro" id="IPR005475">
    <property type="entry name" value="Transketolase-like_Pyr-bd"/>
</dbReference>
<dbReference type="OrthoDB" id="9759785at2"/>
<dbReference type="Gene3D" id="3.40.50.970">
    <property type="match status" value="1"/>
</dbReference>
<dbReference type="GO" id="GO:0006096">
    <property type="term" value="P:glycolytic process"/>
    <property type="evidence" value="ECO:0007669"/>
    <property type="project" value="UniProtKB-UniRule"/>
</dbReference>
<dbReference type="Proteomes" id="UP000027142">
    <property type="component" value="Chromosome"/>
</dbReference>
<dbReference type="NCBIfam" id="NF008907">
    <property type="entry name" value="PRK12270.1"/>
    <property type="match status" value="1"/>
</dbReference>
<dbReference type="eggNOG" id="COG0567">
    <property type="taxonomic scope" value="Bacteria"/>
</dbReference>
<dbReference type="RefSeq" id="WP_038480430.1">
    <property type="nucleotide sequence ID" value="NZ_CP003923.1"/>
</dbReference>
<dbReference type="CDD" id="cd02016">
    <property type="entry name" value="TPP_E1_OGDC_like"/>
    <property type="match status" value="1"/>
</dbReference>
<proteinExistence type="inferred from homology"/>
<dbReference type="PATRIC" id="fig|1246626.3.peg.2108"/>
<dbReference type="Pfam" id="PF02779">
    <property type="entry name" value="Transket_pyr"/>
    <property type="match status" value="1"/>
</dbReference>
<dbReference type="Gene3D" id="3.40.50.12470">
    <property type="match status" value="1"/>
</dbReference>
<dbReference type="GO" id="GO:0030976">
    <property type="term" value="F:thiamine pyrophosphate binding"/>
    <property type="evidence" value="ECO:0007669"/>
    <property type="project" value="UniProtKB-UniRule"/>
</dbReference>
<comment type="function">
    <text evidence="6">E1 component of the 2-oxoglutarate dehydrogenase (OGDH) complex which catalyzes the decarboxylation of 2-oxoglutarate, the first step in the conversion of 2-oxoglutarate to succinyl-CoA and CO(2).</text>
</comment>
<dbReference type="HOGENOM" id="CLU_004709_1_0_9"/>
<dbReference type="PANTHER" id="PTHR23152">
    <property type="entry name" value="2-OXOGLUTARATE DEHYDROGENASE"/>
    <property type="match status" value="1"/>
</dbReference>
<dbReference type="GO" id="GO:0004591">
    <property type="term" value="F:oxoglutarate dehydrogenase (succinyl-transferring) activity"/>
    <property type="evidence" value="ECO:0007669"/>
    <property type="project" value="UniProtKB-UniRule"/>
</dbReference>
<accession>A0A060LTY3</accession>
<dbReference type="HAMAP" id="MF_01169">
    <property type="entry name" value="SucA_OdhA"/>
    <property type="match status" value="1"/>
</dbReference>
<organism evidence="8 9">
    <name type="scientific">Shouchella lehensis G1</name>
    <dbReference type="NCBI Taxonomy" id="1246626"/>
    <lineage>
        <taxon>Bacteria</taxon>
        <taxon>Bacillati</taxon>
        <taxon>Bacillota</taxon>
        <taxon>Bacilli</taxon>
        <taxon>Bacillales</taxon>
        <taxon>Bacillaceae</taxon>
        <taxon>Shouchella</taxon>
    </lineage>
</organism>
<comment type="catalytic activity">
    <reaction evidence="5 6">
        <text>N(6)-[(R)-lipoyl]-L-lysyl-[protein] + 2-oxoglutarate + H(+) = N(6)-[(R)-S(8)-succinyldihydrolipoyl]-L-lysyl-[protein] + CO2</text>
        <dbReference type="Rhea" id="RHEA:12188"/>
        <dbReference type="Rhea" id="RHEA-COMP:10474"/>
        <dbReference type="Rhea" id="RHEA-COMP:20092"/>
        <dbReference type="ChEBI" id="CHEBI:15378"/>
        <dbReference type="ChEBI" id="CHEBI:16526"/>
        <dbReference type="ChEBI" id="CHEBI:16810"/>
        <dbReference type="ChEBI" id="CHEBI:83099"/>
        <dbReference type="ChEBI" id="CHEBI:83120"/>
        <dbReference type="EC" id="1.2.4.2"/>
    </reaction>
</comment>
<name>A0A060LTY3_9BACI</name>
<dbReference type="NCBIfam" id="TIGR00239">
    <property type="entry name" value="2oxo_dh_E1"/>
    <property type="match status" value="1"/>
</dbReference>
<evidence type="ECO:0000313" key="9">
    <source>
        <dbReference type="Proteomes" id="UP000027142"/>
    </source>
</evidence>
<sequence length="945" mass="107204">MSSKENSPEKPWQGFYGPNLGVVIELYEQYTEDPNSVDEETRAHFEKWGPPSLEESVSFTKDRVNQEIGSDMINAVVGAVKLADFIRAKGHLASDIQPIWKTHKNDDLISYERFNVTEEQLKNVPVDYICPQAPSHVKNGLQAIEHLRNVYSKTMACEFGHVQDETERKWLRDKVESGTFADALSTEEKRSLLERLTSVEGFEKFIHRTFVGQKRFSIEGVDSLVPMLDMAINEVRKEKTDHVMIGMAHRGRLNVLAHTLGKPFKAIFAEFLQAPNKLIAPSEGLGETYSGWTGDVKYHLGADRQIVDDERSETIVSLANNPSHLEFVSPIVEGYARAAQEDRSKRGEPTQDTRRAYSILIHGDAAFPGQGIVTETLNLSRLNGYQVGGSLHIIANNNIGYTTEAYDSRSTTYASDPAKGFEIPILHVNADDPEACVKAIQFAVEYRREFKKDFLVDLIGYRRFGHNEGDEPAVTQPELYTIIRKHPTARALYAEQLQAENVLTKDEVKKLDTDMYDYLLEEYNKVNADKSERNYELSPPDFIVDGLPKVKTNVEKDKLQSFNEQLLDWPESFNPNEKLKKILQRRANAFDGDGSVDWGLAEVLAFASIIHDGTPIRLSGQDTERGTFAHRHLVLHDRETNETYTPLQSFDDANASFAVYNSPLSEQACVGFEYGYNVFSKETLVLWEAQFGDFVNGAQVMFDQWVSAGRAKWGQKSGLVVLLPHGYEGAGPEHSSGRVERFLNSAAENNWTIANCTSAAQYFHILRRQAKILQKNTVRPLIIMTPKSLLRNQNIASTTAEFADGEFKPILEEPILGKDRQAVKRIILTSGKLAIELQDHIKKHDEDWSWLHIIRVEELYPFPRRAIRELLKEFPNLEEVKWVQEEPKNMGAWSFMEPRILEILPKDVPLSYIGRTFRSSPAEGVSNAHKVEQKRIITESVTRKN</sequence>
<dbReference type="InterPro" id="IPR001017">
    <property type="entry name" value="DH_E1"/>
</dbReference>
<dbReference type="InterPro" id="IPR029061">
    <property type="entry name" value="THDP-binding"/>
</dbReference>
<evidence type="ECO:0000256" key="3">
    <source>
        <dbReference type="ARBA" id="ARBA00023052"/>
    </source>
</evidence>
<dbReference type="Gene3D" id="3.40.50.11610">
    <property type="entry name" value="Multifunctional 2-oxoglutarate metabolism enzyme, C-terminal domain"/>
    <property type="match status" value="1"/>
</dbReference>
<dbReference type="InterPro" id="IPR031717">
    <property type="entry name" value="ODO-1/KGD_C"/>
</dbReference>
<evidence type="ECO:0000256" key="6">
    <source>
        <dbReference type="HAMAP-Rule" id="MF_01169"/>
    </source>
</evidence>
<dbReference type="Pfam" id="PF16870">
    <property type="entry name" value="OxoGdeHyase_C"/>
    <property type="match status" value="1"/>
</dbReference>
<dbReference type="PANTHER" id="PTHR23152:SF4">
    <property type="entry name" value="2-OXOADIPATE DEHYDROGENASE COMPLEX COMPONENT E1"/>
    <property type="match status" value="1"/>
</dbReference>